<dbReference type="EMBL" id="CAJNJA010036751">
    <property type="protein sequence ID" value="CAE7724113.1"/>
    <property type="molecule type" value="Genomic_DNA"/>
</dbReference>
<comment type="caution">
    <text evidence="5">The sequence shown here is derived from an EMBL/GenBank/DDBJ whole genome shotgun (WGS) entry which is preliminary data.</text>
</comment>
<keyword evidence="1" id="KW-0677">Repeat</keyword>
<dbReference type="AlphaFoldDB" id="A0A812XHI8"/>
<dbReference type="PROSITE" id="PS50088">
    <property type="entry name" value="ANK_REPEAT"/>
    <property type="match status" value="3"/>
</dbReference>
<evidence type="ECO:0000256" key="4">
    <source>
        <dbReference type="SAM" id="MobiDB-lite"/>
    </source>
</evidence>
<feature type="region of interest" description="Disordered" evidence="4">
    <location>
        <begin position="310"/>
        <end position="339"/>
    </location>
</feature>
<dbReference type="SMART" id="SM00248">
    <property type="entry name" value="ANK"/>
    <property type="match status" value="4"/>
</dbReference>
<proteinExistence type="predicted"/>
<dbReference type="Gene3D" id="1.25.40.20">
    <property type="entry name" value="Ankyrin repeat-containing domain"/>
    <property type="match status" value="1"/>
</dbReference>
<dbReference type="OrthoDB" id="46760at2759"/>
<dbReference type="Pfam" id="PF12796">
    <property type="entry name" value="Ank_2"/>
    <property type="match status" value="1"/>
</dbReference>
<gene>
    <name evidence="5" type="ORF">SNEC2469_LOCUS20887</name>
</gene>
<organism evidence="5 6">
    <name type="scientific">Symbiodinium necroappetens</name>
    <dbReference type="NCBI Taxonomy" id="1628268"/>
    <lineage>
        <taxon>Eukaryota</taxon>
        <taxon>Sar</taxon>
        <taxon>Alveolata</taxon>
        <taxon>Dinophyceae</taxon>
        <taxon>Suessiales</taxon>
        <taxon>Symbiodiniaceae</taxon>
        <taxon>Symbiodinium</taxon>
    </lineage>
</organism>
<feature type="compositionally biased region" description="Basic and acidic residues" evidence="4">
    <location>
        <begin position="324"/>
        <end position="339"/>
    </location>
</feature>
<dbReference type="Proteomes" id="UP000601435">
    <property type="component" value="Unassembled WGS sequence"/>
</dbReference>
<name>A0A812XHI8_9DINO</name>
<dbReference type="InterPro" id="IPR002110">
    <property type="entry name" value="Ankyrin_rpt"/>
</dbReference>
<evidence type="ECO:0000313" key="6">
    <source>
        <dbReference type="Proteomes" id="UP000601435"/>
    </source>
</evidence>
<sequence>MLHVRAYSGRTICSINPADRKTDQGRVLDDLAVIAGLHLRVPATRVSIHPVEECEQAAFNPTTTWADCEHFAGATHYELMAVVRHYRDGGTRELSTAIKMERYAAVHSLLEDLVDPNSVIRHEAVYGLCSPLGLAAHTNFGCSCIAEALIEFQADIDGKHFEKSPLMAACESRNTRMASFLIQAGADVNRPTWFTETPLLLAASVNSAPLVRLLLRNRADITQRDPRQRGPVERAFEHEALRAATCLVRAKAQVQPYADDECLLHQAASRGSVAWVKLLTAAGADPQGRDQHGRLAMDVRQRLSTFQQRQQLRRSLWPTMPELSRGDPPRIEHEGRARE</sequence>
<evidence type="ECO:0000256" key="1">
    <source>
        <dbReference type="ARBA" id="ARBA00022737"/>
    </source>
</evidence>
<reference evidence="5" key="1">
    <citation type="submission" date="2021-02" db="EMBL/GenBank/DDBJ databases">
        <authorList>
            <person name="Dougan E. K."/>
            <person name="Rhodes N."/>
            <person name="Thang M."/>
            <person name="Chan C."/>
        </authorList>
    </citation>
    <scope>NUCLEOTIDE SEQUENCE</scope>
</reference>
<evidence type="ECO:0000256" key="3">
    <source>
        <dbReference type="PROSITE-ProRule" id="PRU00023"/>
    </source>
</evidence>
<feature type="repeat" description="ANK" evidence="3">
    <location>
        <begin position="194"/>
        <end position="226"/>
    </location>
</feature>
<evidence type="ECO:0000256" key="2">
    <source>
        <dbReference type="ARBA" id="ARBA00023043"/>
    </source>
</evidence>
<dbReference type="PANTHER" id="PTHR24171">
    <property type="entry name" value="ANKYRIN REPEAT DOMAIN-CONTAINING PROTEIN 39-RELATED"/>
    <property type="match status" value="1"/>
</dbReference>
<dbReference type="SUPFAM" id="SSF48403">
    <property type="entry name" value="Ankyrin repeat"/>
    <property type="match status" value="1"/>
</dbReference>
<protein>
    <submittedName>
        <fullName evidence="5">Uncharacterized protein</fullName>
    </submittedName>
</protein>
<feature type="repeat" description="ANK" evidence="3">
    <location>
        <begin position="259"/>
        <end position="291"/>
    </location>
</feature>
<keyword evidence="2 3" id="KW-0040">ANK repeat</keyword>
<accession>A0A812XHI8</accession>
<feature type="repeat" description="ANK" evidence="3">
    <location>
        <begin position="161"/>
        <end position="189"/>
    </location>
</feature>
<evidence type="ECO:0000313" key="5">
    <source>
        <dbReference type="EMBL" id="CAE7724113.1"/>
    </source>
</evidence>
<dbReference type="PROSITE" id="PS50297">
    <property type="entry name" value="ANK_REP_REGION"/>
    <property type="match status" value="2"/>
</dbReference>
<dbReference type="InterPro" id="IPR036770">
    <property type="entry name" value="Ankyrin_rpt-contain_sf"/>
</dbReference>
<keyword evidence="6" id="KW-1185">Reference proteome</keyword>